<evidence type="ECO:0000313" key="2">
    <source>
        <dbReference type="EMBL" id="CCA74261.1"/>
    </source>
</evidence>
<accession>G4TSG8</accession>
<reference evidence="2 3" key="1">
    <citation type="journal article" date="2011" name="PLoS Pathog.">
        <title>Endophytic Life Strategies Decoded by Genome and Transcriptome Analyses of the Mutualistic Root Symbiont Piriformospora indica.</title>
        <authorList>
            <person name="Zuccaro A."/>
            <person name="Lahrmann U."/>
            <person name="Guldener U."/>
            <person name="Langen G."/>
            <person name="Pfiffi S."/>
            <person name="Biedenkopf D."/>
            <person name="Wong P."/>
            <person name="Samans B."/>
            <person name="Grimm C."/>
            <person name="Basiewicz M."/>
            <person name="Murat C."/>
            <person name="Martin F."/>
            <person name="Kogel K.H."/>
        </authorList>
    </citation>
    <scope>NUCLEOTIDE SEQUENCE [LARGE SCALE GENOMIC DNA]</scope>
    <source>
        <strain evidence="2 3">DSM 11827</strain>
    </source>
</reference>
<dbReference type="InParanoid" id="G4TSG8"/>
<evidence type="ECO:0000313" key="3">
    <source>
        <dbReference type="Proteomes" id="UP000007148"/>
    </source>
</evidence>
<dbReference type="Proteomes" id="UP000007148">
    <property type="component" value="Unassembled WGS sequence"/>
</dbReference>
<sequence>MDTRRRNSTGADAVEDTVSTEKPVTTSVNPEYTYITTGYEKGEVMRFTAVDNANAHRARGQEQDVDDDFRQGCCSVLCGRSRCGMGAICDCHACDTSGCVVA</sequence>
<gene>
    <name evidence="2" type="ORF">PIIN_08214</name>
</gene>
<feature type="region of interest" description="Disordered" evidence="1">
    <location>
        <begin position="1"/>
        <end position="25"/>
    </location>
</feature>
<name>G4TSG8_SERID</name>
<dbReference type="AlphaFoldDB" id="G4TSG8"/>
<evidence type="ECO:0000256" key="1">
    <source>
        <dbReference type="SAM" id="MobiDB-lite"/>
    </source>
</evidence>
<protein>
    <submittedName>
        <fullName evidence="2">Uncharacterized protein</fullName>
    </submittedName>
</protein>
<comment type="caution">
    <text evidence="2">The sequence shown here is derived from an EMBL/GenBank/DDBJ whole genome shotgun (WGS) entry which is preliminary data.</text>
</comment>
<organism evidence="2 3">
    <name type="scientific">Serendipita indica (strain DSM 11827)</name>
    <name type="common">Root endophyte fungus</name>
    <name type="synonym">Piriformospora indica</name>
    <dbReference type="NCBI Taxonomy" id="1109443"/>
    <lineage>
        <taxon>Eukaryota</taxon>
        <taxon>Fungi</taxon>
        <taxon>Dikarya</taxon>
        <taxon>Basidiomycota</taxon>
        <taxon>Agaricomycotina</taxon>
        <taxon>Agaricomycetes</taxon>
        <taxon>Sebacinales</taxon>
        <taxon>Serendipitaceae</taxon>
        <taxon>Serendipita</taxon>
    </lineage>
</organism>
<proteinExistence type="predicted"/>
<dbReference type="HOGENOM" id="CLU_2278534_0_0_1"/>
<keyword evidence="3" id="KW-1185">Reference proteome</keyword>
<dbReference type="EMBL" id="CAFZ01000295">
    <property type="protein sequence ID" value="CCA74261.1"/>
    <property type="molecule type" value="Genomic_DNA"/>
</dbReference>